<evidence type="ECO:0000313" key="3">
    <source>
        <dbReference type="EMBL" id="SDF88557.1"/>
    </source>
</evidence>
<proteinExistence type="predicted"/>
<dbReference type="EMBL" id="FNCE01000003">
    <property type="protein sequence ID" value="SDF88557.1"/>
    <property type="molecule type" value="Genomic_DNA"/>
</dbReference>
<dbReference type="STRING" id="1082479.SAMN05216241_10329"/>
<gene>
    <name evidence="3" type="ORF">SAMN05216241_10329</name>
</gene>
<protein>
    <submittedName>
        <fullName evidence="3">Diadenosine tetraphosphate (Ap4A) hydrolase</fullName>
    </submittedName>
</protein>
<dbReference type="GO" id="GO:0016787">
    <property type="term" value="F:hydrolase activity"/>
    <property type="evidence" value="ECO:0007669"/>
    <property type="project" value="UniProtKB-KW"/>
</dbReference>
<dbReference type="Pfam" id="PF01230">
    <property type="entry name" value="HIT"/>
    <property type="match status" value="1"/>
</dbReference>
<dbReference type="AlphaFoldDB" id="A0A1G7PQJ2"/>
<reference evidence="3 4" key="1">
    <citation type="submission" date="2016-10" db="EMBL/GenBank/DDBJ databases">
        <authorList>
            <person name="de Groot N.N."/>
        </authorList>
    </citation>
    <scope>NUCLEOTIDE SEQUENCE [LARGE SCALE GENOMIC DNA]</scope>
    <source>
        <strain evidence="3 4">DSM 25584</strain>
    </source>
</reference>
<keyword evidence="3" id="KW-0378">Hydrolase</keyword>
<feature type="short sequence motif" description="Histidine triad motif" evidence="1">
    <location>
        <begin position="89"/>
        <end position="93"/>
    </location>
</feature>
<dbReference type="RefSeq" id="WP_090019173.1">
    <property type="nucleotide sequence ID" value="NZ_FNCE01000003.1"/>
</dbReference>
<evidence type="ECO:0000313" key="4">
    <source>
        <dbReference type="Proteomes" id="UP000199415"/>
    </source>
</evidence>
<organism evidence="3 4">
    <name type="scientific">Limimonas halophila</name>
    <dbReference type="NCBI Taxonomy" id="1082479"/>
    <lineage>
        <taxon>Bacteria</taxon>
        <taxon>Pseudomonadati</taxon>
        <taxon>Pseudomonadota</taxon>
        <taxon>Alphaproteobacteria</taxon>
        <taxon>Rhodospirillales</taxon>
        <taxon>Rhodovibrionaceae</taxon>
        <taxon>Limimonas</taxon>
    </lineage>
</organism>
<dbReference type="Proteomes" id="UP000199415">
    <property type="component" value="Unassembled WGS sequence"/>
</dbReference>
<keyword evidence="4" id="KW-1185">Reference proteome</keyword>
<dbReference type="InterPro" id="IPR011146">
    <property type="entry name" value="HIT-like"/>
</dbReference>
<dbReference type="PROSITE" id="PS51084">
    <property type="entry name" value="HIT_2"/>
    <property type="match status" value="1"/>
</dbReference>
<evidence type="ECO:0000256" key="1">
    <source>
        <dbReference type="PROSITE-ProRule" id="PRU00464"/>
    </source>
</evidence>
<dbReference type="OrthoDB" id="9784774at2"/>
<sequence length="144" mass="15888">MAHATMTAFGYPDLLIREYDHWTVQLRPKQATLGALVLIAKAEVTAFAELPDAAFTELAQPVRDIQLALHALFGPDQLNYLKLMMVDPHVHDHVLPRYSGPRSYRGATFSDPGWPGPPQIAHDNAIEAGVREALLADLRAAWPA</sequence>
<feature type="domain" description="HIT" evidence="2">
    <location>
        <begin position="2"/>
        <end position="104"/>
    </location>
</feature>
<evidence type="ECO:0000259" key="2">
    <source>
        <dbReference type="PROSITE" id="PS51084"/>
    </source>
</evidence>
<dbReference type="InterPro" id="IPR036265">
    <property type="entry name" value="HIT-like_sf"/>
</dbReference>
<dbReference type="SUPFAM" id="SSF54197">
    <property type="entry name" value="HIT-like"/>
    <property type="match status" value="1"/>
</dbReference>
<name>A0A1G7PQJ2_9PROT</name>
<dbReference type="Gene3D" id="3.30.428.10">
    <property type="entry name" value="HIT-like"/>
    <property type="match status" value="1"/>
</dbReference>
<accession>A0A1G7PQJ2</accession>